<dbReference type="RefSeq" id="WP_108991741.1">
    <property type="nucleotide sequence ID" value="NZ_BDQX01000047.1"/>
</dbReference>
<evidence type="ECO:0000313" key="12">
    <source>
        <dbReference type="Proteomes" id="UP000245202"/>
    </source>
</evidence>
<dbReference type="Proteomes" id="UP000245202">
    <property type="component" value="Unassembled WGS sequence"/>
</dbReference>
<keyword evidence="6 11" id="KW-0238">DNA-binding</keyword>
<evidence type="ECO:0000256" key="1">
    <source>
        <dbReference type="ARBA" id="ARBA00004496"/>
    </source>
</evidence>
<dbReference type="Pfam" id="PF00072">
    <property type="entry name" value="Response_reg"/>
    <property type="match status" value="1"/>
</dbReference>
<organism evidence="11 12">
    <name type="scientific">Paenibacillus agaridevorans</name>
    <dbReference type="NCBI Taxonomy" id="171404"/>
    <lineage>
        <taxon>Bacteria</taxon>
        <taxon>Bacillati</taxon>
        <taxon>Bacillota</taxon>
        <taxon>Bacilli</taxon>
        <taxon>Bacillales</taxon>
        <taxon>Paenibacillaceae</taxon>
        <taxon>Paenibacillus</taxon>
    </lineage>
</organism>
<keyword evidence="2" id="KW-0963">Cytoplasm</keyword>
<dbReference type="SMART" id="SM00448">
    <property type="entry name" value="REC"/>
    <property type="match status" value="1"/>
</dbReference>
<keyword evidence="7" id="KW-0804">Transcription</keyword>
<evidence type="ECO:0000256" key="5">
    <source>
        <dbReference type="ARBA" id="ARBA00023015"/>
    </source>
</evidence>
<dbReference type="GO" id="GO:0043565">
    <property type="term" value="F:sequence-specific DNA binding"/>
    <property type="evidence" value="ECO:0007669"/>
    <property type="project" value="InterPro"/>
</dbReference>
<dbReference type="GO" id="GO:0005737">
    <property type="term" value="C:cytoplasm"/>
    <property type="evidence" value="ECO:0007669"/>
    <property type="project" value="UniProtKB-SubCell"/>
</dbReference>
<dbReference type="InterPro" id="IPR018060">
    <property type="entry name" value="HTH_AraC"/>
</dbReference>
<evidence type="ECO:0000256" key="8">
    <source>
        <dbReference type="PROSITE-ProRule" id="PRU00169"/>
    </source>
</evidence>
<dbReference type="SUPFAM" id="SSF52172">
    <property type="entry name" value="CheY-like"/>
    <property type="match status" value="1"/>
</dbReference>
<dbReference type="CDD" id="cd17536">
    <property type="entry name" value="REC_YesN-like"/>
    <property type="match status" value="1"/>
</dbReference>
<dbReference type="InterPro" id="IPR051552">
    <property type="entry name" value="HptR"/>
</dbReference>
<feature type="modified residue" description="4-aspartylphosphate" evidence="8">
    <location>
        <position position="56"/>
    </location>
</feature>
<evidence type="ECO:0000256" key="6">
    <source>
        <dbReference type="ARBA" id="ARBA00023125"/>
    </source>
</evidence>
<evidence type="ECO:0000256" key="2">
    <source>
        <dbReference type="ARBA" id="ARBA00022490"/>
    </source>
</evidence>
<dbReference type="PROSITE" id="PS01124">
    <property type="entry name" value="HTH_ARAC_FAMILY_2"/>
    <property type="match status" value="1"/>
</dbReference>
<dbReference type="InterPro" id="IPR009057">
    <property type="entry name" value="Homeodomain-like_sf"/>
</dbReference>
<evidence type="ECO:0000313" key="11">
    <source>
        <dbReference type="EMBL" id="GBG06451.1"/>
    </source>
</evidence>
<protein>
    <submittedName>
        <fullName evidence="11">DNA-binding response regulator</fullName>
    </submittedName>
</protein>
<evidence type="ECO:0000256" key="7">
    <source>
        <dbReference type="ARBA" id="ARBA00023163"/>
    </source>
</evidence>
<dbReference type="Gene3D" id="1.10.10.60">
    <property type="entry name" value="Homeodomain-like"/>
    <property type="match status" value="2"/>
</dbReference>
<dbReference type="Pfam" id="PF12833">
    <property type="entry name" value="HTH_18"/>
    <property type="match status" value="1"/>
</dbReference>
<keyword evidence="3 8" id="KW-0597">Phosphoprotein</keyword>
<dbReference type="GO" id="GO:0000160">
    <property type="term" value="P:phosphorelay signal transduction system"/>
    <property type="evidence" value="ECO:0007669"/>
    <property type="project" value="UniProtKB-KW"/>
</dbReference>
<keyword evidence="4" id="KW-0902">Two-component regulatory system</keyword>
<dbReference type="SUPFAM" id="SSF46689">
    <property type="entry name" value="Homeodomain-like"/>
    <property type="match status" value="1"/>
</dbReference>
<keyword evidence="5" id="KW-0805">Transcription regulation</keyword>
<dbReference type="GO" id="GO:0003700">
    <property type="term" value="F:DNA-binding transcription factor activity"/>
    <property type="evidence" value="ECO:0007669"/>
    <property type="project" value="InterPro"/>
</dbReference>
<dbReference type="Gene3D" id="3.40.50.2300">
    <property type="match status" value="1"/>
</dbReference>
<evidence type="ECO:0000259" key="10">
    <source>
        <dbReference type="PROSITE" id="PS50110"/>
    </source>
</evidence>
<keyword evidence="12" id="KW-1185">Reference proteome</keyword>
<dbReference type="AlphaFoldDB" id="A0A2R5ESS2"/>
<dbReference type="InterPro" id="IPR001789">
    <property type="entry name" value="Sig_transdc_resp-reg_receiver"/>
</dbReference>
<evidence type="ECO:0000256" key="4">
    <source>
        <dbReference type="ARBA" id="ARBA00023012"/>
    </source>
</evidence>
<comment type="subcellular location">
    <subcellularLocation>
        <location evidence="1">Cytoplasm</location>
    </subcellularLocation>
</comment>
<sequence>MMNNVILIDDEKRIIRSLRSSIDWKAYGFEIIAEASNGIEGLERIKQLSPDLVFTDIRMPGMDGLELIRQTNELNIGTSFVITSGFKDFEYAQQAMRYGVLDYCLKPFEEDELIEALHKFNRSSQKQQAAHYRIPDSDHEDATRSATFNSVLTYINDHFREDISLHNIAEELQLNLSYVSQLFRKNGNETFLIYLTRKRISYACELLAGSNLTIQEISGRVGYTDYFHFAKLFKKMMDQTATQYRDSNKRS</sequence>
<feature type="domain" description="Response regulatory" evidence="10">
    <location>
        <begin position="4"/>
        <end position="121"/>
    </location>
</feature>
<dbReference type="SMART" id="SM00342">
    <property type="entry name" value="HTH_ARAC"/>
    <property type="match status" value="1"/>
</dbReference>
<proteinExistence type="predicted"/>
<name>A0A2R5ESS2_9BACL</name>
<dbReference type="PROSITE" id="PS50110">
    <property type="entry name" value="RESPONSE_REGULATORY"/>
    <property type="match status" value="1"/>
</dbReference>
<accession>A0A2R5ESS2</accession>
<reference evidence="11 12" key="1">
    <citation type="submission" date="2017-08" db="EMBL/GenBank/DDBJ databases">
        <title>Substantial Increase in Enzyme Production by Combined Drug-Resistance Mutations in Paenibacillus agaridevorans.</title>
        <authorList>
            <person name="Tanaka Y."/>
            <person name="Funane K."/>
            <person name="Hosaka T."/>
            <person name="Shiwa Y."/>
            <person name="Fujita N."/>
            <person name="Miyazaki T."/>
            <person name="Yoshikawa H."/>
            <person name="Murakami K."/>
            <person name="Kasahara K."/>
            <person name="Inaoka T."/>
            <person name="Hiraga Y."/>
            <person name="Ochi K."/>
        </authorList>
    </citation>
    <scope>NUCLEOTIDE SEQUENCE [LARGE SCALE GENOMIC DNA]</scope>
    <source>
        <strain evidence="11 12">T-3040</strain>
    </source>
</reference>
<dbReference type="PANTHER" id="PTHR42713:SF3">
    <property type="entry name" value="TRANSCRIPTIONAL REGULATORY PROTEIN HPTR"/>
    <property type="match status" value="1"/>
</dbReference>
<dbReference type="InterPro" id="IPR011006">
    <property type="entry name" value="CheY-like_superfamily"/>
</dbReference>
<evidence type="ECO:0000256" key="3">
    <source>
        <dbReference type="ARBA" id="ARBA00022553"/>
    </source>
</evidence>
<feature type="domain" description="HTH araC/xylS-type" evidence="9">
    <location>
        <begin position="149"/>
        <end position="247"/>
    </location>
</feature>
<evidence type="ECO:0000259" key="9">
    <source>
        <dbReference type="PROSITE" id="PS01124"/>
    </source>
</evidence>
<dbReference type="PANTHER" id="PTHR42713">
    <property type="entry name" value="HISTIDINE KINASE-RELATED"/>
    <property type="match status" value="1"/>
</dbReference>
<gene>
    <name evidence="11" type="ORF">PAT3040_00978</name>
</gene>
<comment type="caution">
    <text evidence="11">The sequence shown here is derived from an EMBL/GenBank/DDBJ whole genome shotgun (WGS) entry which is preliminary data.</text>
</comment>
<dbReference type="EMBL" id="BDQX01000047">
    <property type="protein sequence ID" value="GBG06451.1"/>
    <property type="molecule type" value="Genomic_DNA"/>
</dbReference>